<evidence type="ECO:0000256" key="2">
    <source>
        <dbReference type="ARBA" id="ARBA00004252"/>
    </source>
</evidence>
<feature type="transmembrane region" description="Helical" evidence="18">
    <location>
        <begin position="1330"/>
        <end position="1355"/>
    </location>
</feature>
<dbReference type="GO" id="GO:0044167">
    <property type="term" value="C:host cell endoplasmic reticulum membrane"/>
    <property type="evidence" value="ECO:0007669"/>
    <property type="project" value="UniProtKB-SubCell"/>
</dbReference>
<dbReference type="Pfam" id="PF03563">
    <property type="entry name" value="Bunya_G2"/>
    <property type="match status" value="1"/>
</dbReference>
<dbReference type="GO" id="GO:0046718">
    <property type="term" value="P:symbiont entry into host cell"/>
    <property type="evidence" value="ECO:0007669"/>
    <property type="project" value="UniProtKB-KW"/>
</dbReference>
<evidence type="ECO:0000256" key="13">
    <source>
        <dbReference type="ARBA" id="ARBA00023136"/>
    </source>
</evidence>
<evidence type="ECO:0000256" key="5">
    <source>
        <dbReference type="ARBA" id="ARBA00022581"/>
    </source>
</evidence>
<evidence type="ECO:0000256" key="1">
    <source>
        <dbReference type="ARBA" id="ARBA00004182"/>
    </source>
</evidence>
<keyword evidence="7" id="KW-0732">Signal</keyword>
<organism evidence="21 22">
    <name type="scientific">Maprik virus</name>
    <dbReference type="NCBI Taxonomy" id="1590836"/>
    <lineage>
        <taxon>Viruses</taxon>
        <taxon>Riboviria</taxon>
        <taxon>Orthornavirae</taxon>
        <taxon>Negarnaviricota</taxon>
        <taxon>Polyploviricotina</taxon>
        <taxon>Bunyaviricetes</taxon>
        <taxon>Elliovirales</taxon>
        <taxon>Peribunyaviridae</taxon>
        <taxon>Orthobunyavirus</taxon>
        <taxon>Orthobunyavirus maprikense</taxon>
    </lineage>
</organism>
<sequence>MKMLISLLLLVHAVFSAPAEKCFTGGVQFRIERSSIGGNEVCLKDDIAMYKIVVEYQKGDESHTKISAVMKAFVKETVQNWKECNPVISDNGNLNLITIENDFSISTKTYACAANCEVQVDKQHAKILLRSDSTNFYSIKGTLFKSGWFKNNHQIELENTCENVEIVCGSTLMRLHSCFKEHMPCIRFLHGKILTLDIATSICSNIELIITVSMILIFFAILALISKTYLCYLLIPIFIPISYVYSKIYEGCCKRCKVCGLAMHPLSSCPVVCVCGSKFENTNRLLLHRKSGLCTGFKVLRNTRFLCKSKGCNFLFAVFLSFLFLNFIAPINAACIDDSNLVETFRDALHVQSKWEFKELILIIMLGIFTILMISLLIILEKFYILFLRLIVIDCPECNMYHTKLGLRYNGDFTNKCGLCTCGELDDIEGLKIHKKRPNCAIKFKTYSYKMLIMMALIVLTSNIVIVKAEVSPLLAFKKCLNEEVLSVDCLPEFMTYPCQIHESVRNTIERFHLIGIAKTSLAIGEGDFDTISSIQANNIYSKKYKSYVNRVANCEHYDRLINGTNDWITTAKIITRELCTSNNITFCTCITGNCNTATQNFSEKLMGIEKTVILKLYQKIFNGISCDFISYLLDHNRDFVTKALLIKAHTIYAKNKPIQGLFRFIVDVADASEAVARAPTIPPVRYNGLSLKNYITHTKIKECSNPKLLNCTDKHESGRLYSYVTCSVGLKRGVYEYTRSVIKKVDSDTTGCLGDSMCHINFKPISEHQMILLKDLVCAESSLRITENFFLTECYPNKYGTCRISDNDIPVVQCTSNRIYKRNDPVIAGAYPGTINIPNGGSTPLEVAESQCTWLKETISQTNIRRQYHEDLQHFKEAILQKMHNDLVIHKFRPTANLPHLNPTFQSISVQGEESDNGVQNSYVVFDIPLISGSTVGLHLKHKGNLLYDFVVFVKSARLEGHYSPIYKTGPTLTINMKHEELCTGSCPQTIPKEPNWLSFTFERTNRWGCEEYGCLAINTGCLYGSCNDVIKPVGTVYRLQGEPALITEICITYPNEAVCQEMRGESLAISETIEIQLEKNEAFSMPDLIYYENNKIFKGDINPLGTYAKKCGNVQMVGNKTHGMGNPKIDYTCHLAKRKDVIGRRCFDNNYQSCKLLPDANFVYNHTDKELMVFDNTKNYGIGKVKLHLGDIEYKIYENKLDLSFNGHCFGCTNCFTNIDCTLEIHVDSITICSIEANCPLSTNRLLIKEDLQNYNVKAYCKSELKTLDFTICGKTVNIPVDLTLNNDKIELDIMDQTTYIREKDNRCGTWLCKVLDEGISINFLGGWGIYITVTIIIIIIILFILLLIYVIIPCCNNLKESLKHQDYMLLRELKQR</sequence>
<feature type="domain" description="Bunyavirus glycoprotein G2" evidence="20">
    <location>
        <begin position="21"/>
        <end position="304"/>
    </location>
</feature>
<dbReference type="Proteomes" id="UP000203914">
    <property type="component" value="Genome"/>
</dbReference>
<evidence type="ECO:0000256" key="18">
    <source>
        <dbReference type="SAM" id="Phobius"/>
    </source>
</evidence>
<feature type="transmembrane region" description="Helical" evidence="18">
    <location>
        <begin position="311"/>
        <end position="331"/>
    </location>
</feature>
<evidence type="ECO:0000256" key="3">
    <source>
        <dbReference type="ARBA" id="ARBA00004625"/>
    </source>
</evidence>
<feature type="domain" description="Bunyavirus glycoprotein G1" evidence="19">
    <location>
        <begin position="530"/>
        <end position="1321"/>
    </location>
</feature>
<keyword evidence="9" id="KW-1040">Host Golgi apparatus</keyword>
<keyword evidence="6 18" id="KW-0812">Transmembrane</keyword>
<dbReference type="Pfam" id="PF03557">
    <property type="entry name" value="Bunya_G1"/>
    <property type="match status" value="1"/>
</dbReference>
<keyword evidence="16" id="KW-1160">Virus entry into host cell</keyword>
<feature type="transmembrane region" description="Helical" evidence="18">
    <location>
        <begin position="447"/>
        <end position="467"/>
    </location>
</feature>
<keyword evidence="13 18" id="KW-0472">Membrane</keyword>
<evidence type="ECO:0000256" key="6">
    <source>
        <dbReference type="ARBA" id="ARBA00022692"/>
    </source>
</evidence>
<keyword evidence="14" id="KW-0325">Glycoprotein</keyword>
<keyword evidence="8" id="KW-1161">Viral attachment to host cell</keyword>
<dbReference type="GO" id="GO:0044003">
    <property type="term" value="P:symbiont-mediated perturbation of host process"/>
    <property type="evidence" value="ECO:0007669"/>
    <property type="project" value="InterPro"/>
</dbReference>
<dbReference type="InterPro" id="IPR026400">
    <property type="entry name" value="Bunya_nonstruc_pro_NSm"/>
</dbReference>
<evidence type="ECO:0000256" key="10">
    <source>
        <dbReference type="ARBA" id="ARBA00022844"/>
    </source>
</evidence>
<name>A0A0B4ZWW4_9VIRU</name>
<evidence type="ECO:0000256" key="17">
    <source>
        <dbReference type="ARBA" id="ARBA00031199"/>
    </source>
</evidence>
<feature type="transmembrane region" description="Helical" evidence="18">
    <location>
        <begin position="360"/>
        <end position="380"/>
    </location>
</feature>
<evidence type="ECO:0000256" key="14">
    <source>
        <dbReference type="ARBA" id="ARBA00023180"/>
    </source>
</evidence>
<evidence type="ECO:0000256" key="15">
    <source>
        <dbReference type="ARBA" id="ARBA00023184"/>
    </source>
</evidence>
<dbReference type="GO" id="GO:0044178">
    <property type="term" value="C:host cell Golgi membrane"/>
    <property type="evidence" value="ECO:0007669"/>
    <property type="project" value="UniProtKB-SubCell"/>
</dbReference>
<keyword evidence="5" id="KW-0945">Host-virus interaction</keyword>
<comment type="subcellular location">
    <subcellularLocation>
        <location evidence="2">Host Golgi apparatus membrane</location>
        <topology evidence="2">Multi-pass membrane protein</topology>
    </subcellularLocation>
    <subcellularLocation>
        <location evidence="3">Host endoplasmic reticulum membrane</location>
    </subcellularLocation>
    <subcellularLocation>
        <location evidence="1">Virion membrane</location>
    </subcellularLocation>
</comment>
<evidence type="ECO:0000259" key="19">
    <source>
        <dbReference type="Pfam" id="PF03557"/>
    </source>
</evidence>
<keyword evidence="10" id="KW-0946">Virion</keyword>
<dbReference type="InterPro" id="IPR005167">
    <property type="entry name" value="Bunya_G1"/>
</dbReference>
<evidence type="ECO:0000313" key="22">
    <source>
        <dbReference type="Proteomes" id="UP000203914"/>
    </source>
</evidence>
<evidence type="ECO:0000313" key="21">
    <source>
        <dbReference type="EMBL" id="AJD77606.1"/>
    </source>
</evidence>
<evidence type="ECO:0000256" key="9">
    <source>
        <dbReference type="ARBA" id="ARBA00022812"/>
    </source>
</evidence>
<dbReference type="GO" id="GO:0019062">
    <property type="term" value="P:virion attachment to host cell"/>
    <property type="evidence" value="ECO:0007669"/>
    <property type="project" value="UniProtKB-KW"/>
</dbReference>
<accession>A0A0B4ZWW4</accession>
<evidence type="ECO:0000256" key="8">
    <source>
        <dbReference type="ARBA" id="ARBA00022804"/>
    </source>
</evidence>
<evidence type="ECO:0000256" key="4">
    <source>
        <dbReference type="ARBA" id="ARBA00015294"/>
    </source>
</evidence>
<proteinExistence type="predicted"/>
<reference evidence="21 22" key="1">
    <citation type="journal article" date="2015" name="PLoS ONE">
        <title>Genomic Characterisation of Three Mapputta Group Viruses, a Serogroup of Australian and Papua New Guinean Bunyaviruses Associated with Human Disease.</title>
        <authorList>
            <person name="Gauci P.J."/>
            <person name="McAllister J."/>
            <person name="Mitchell I.R."/>
            <person name="Boyle D.B."/>
            <person name="Bulach D.M."/>
            <person name="Weir R.P."/>
            <person name="Melville L.F."/>
            <person name="Gubala A.J."/>
        </authorList>
    </citation>
    <scope>NUCLEOTIDE SEQUENCE [LARGE SCALE GENOMIC DNA]</scope>
    <source>
        <strain evidence="21">MK7532</strain>
    </source>
</reference>
<evidence type="ECO:0000256" key="16">
    <source>
        <dbReference type="ARBA" id="ARBA00023296"/>
    </source>
</evidence>
<dbReference type="EMBL" id="KJ481925">
    <property type="protein sequence ID" value="AJD77606.1"/>
    <property type="molecule type" value="Viral_cRNA"/>
</dbReference>
<dbReference type="NCBIfam" id="TIGR04210">
    <property type="entry name" value="bunya_NSm"/>
    <property type="match status" value="1"/>
</dbReference>
<dbReference type="KEGG" id="vg:22974556"/>
<keyword evidence="15" id="KW-1038">Host endoplasmic reticulum</keyword>
<evidence type="ECO:0000259" key="20">
    <source>
        <dbReference type="Pfam" id="PF03563"/>
    </source>
</evidence>
<evidence type="ECO:0000256" key="7">
    <source>
        <dbReference type="ARBA" id="ARBA00022729"/>
    </source>
</evidence>
<keyword evidence="11" id="KW-1043">Host membrane</keyword>
<dbReference type="RefSeq" id="YP_009117085.1">
    <property type="nucleotide sequence ID" value="NC_026283.1"/>
</dbReference>
<evidence type="ECO:0000256" key="11">
    <source>
        <dbReference type="ARBA" id="ARBA00022870"/>
    </source>
</evidence>
<keyword evidence="22" id="KW-1185">Reference proteome</keyword>
<protein>
    <recommendedName>
        <fullName evidence="4">Envelopment polyprotein</fullName>
    </recommendedName>
    <alternativeName>
        <fullName evidence="17">M polyprotein</fullName>
    </alternativeName>
</protein>
<evidence type="ECO:0000256" key="12">
    <source>
        <dbReference type="ARBA" id="ARBA00022989"/>
    </source>
</evidence>
<dbReference type="GeneID" id="22974556"/>
<dbReference type="InterPro" id="IPR005168">
    <property type="entry name" value="Bunya_G2"/>
</dbReference>
<dbReference type="GO" id="GO:0055036">
    <property type="term" value="C:virion membrane"/>
    <property type="evidence" value="ECO:0007669"/>
    <property type="project" value="UniProtKB-SubCell"/>
</dbReference>
<keyword evidence="12 18" id="KW-1133">Transmembrane helix</keyword>
<feature type="transmembrane region" description="Helical" evidence="18">
    <location>
        <begin position="208"/>
        <end position="235"/>
    </location>
</feature>